<evidence type="ECO:0000256" key="1">
    <source>
        <dbReference type="ARBA" id="ARBA00010088"/>
    </source>
</evidence>
<dbReference type="PANTHER" id="PTHR43248">
    <property type="entry name" value="2-SUCCINYL-6-HYDROXY-2,4-CYCLOHEXADIENE-1-CARBOXYLATE SYNTHASE"/>
    <property type="match status" value="1"/>
</dbReference>
<dbReference type="SUPFAM" id="SSF53474">
    <property type="entry name" value="alpha/beta-Hydrolases"/>
    <property type="match status" value="1"/>
</dbReference>
<dbReference type="InterPro" id="IPR002410">
    <property type="entry name" value="Peptidase_S33"/>
</dbReference>
<evidence type="ECO:0000313" key="4">
    <source>
        <dbReference type="EMBL" id="SGZ51743.1"/>
    </source>
</evidence>
<dbReference type="EMBL" id="LT635758">
    <property type="protein sequence ID" value="SGZ51743.1"/>
    <property type="molecule type" value="Genomic_DNA"/>
</dbReference>
<keyword evidence="2" id="KW-0378">Hydrolase</keyword>
<dbReference type="InterPro" id="IPR051601">
    <property type="entry name" value="Serine_prot/Carboxylest_S33"/>
</dbReference>
<evidence type="ECO:0000313" key="5">
    <source>
        <dbReference type="Proteomes" id="UP000182334"/>
    </source>
</evidence>
<dbReference type="PANTHER" id="PTHR43248:SF2">
    <property type="entry name" value="PROLYL AMINOPEPTIDASE"/>
    <property type="match status" value="1"/>
</dbReference>
<evidence type="ECO:0000259" key="3">
    <source>
        <dbReference type="Pfam" id="PF00561"/>
    </source>
</evidence>
<dbReference type="STRING" id="45354.A0A1L0BJT5"/>
<dbReference type="GO" id="GO:0008233">
    <property type="term" value="F:peptidase activity"/>
    <property type="evidence" value="ECO:0007669"/>
    <property type="project" value="InterPro"/>
</dbReference>
<dbReference type="InterPro" id="IPR029058">
    <property type="entry name" value="AB_hydrolase_fold"/>
</dbReference>
<dbReference type="AlphaFoldDB" id="A0A1L0BJT5"/>
<dbReference type="OrthoDB" id="1898734at2759"/>
<dbReference type="GO" id="GO:0006508">
    <property type="term" value="P:proteolysis"/>
    <property type="evidence" value="ECO:0007669"/>
    <property type="project" value="InterPro"/>
</dbReference>
<reference evidence="4 5" key="1">
    <citation type="submission" date="2016-10" db="EMBL/GenBank/DDBJ databases">
        <authorList>
            <person name="de Groot N.N."/>
        </authorList>
    </citation>
    <scope>NUCLEOTIDE SEQUENCE [LARGE SCALE GENOMIC DNA]</scope>
    <source>
        <strain evidence="4 5">CBS 141442</strain>
    </source>
</reference>
<organism evidence="4 5">
    <name type="scientific">Sungouiella intermedia</name>
    <dbReference type="NCBI Taxonomy" id="45354"/>
    <lineage>
        <taxon>Eukaryota</taxon>
        <taxon>Fungi</taxon>
        <taxon>Dikarya</taxon>
        <taxon>Ascomycota</taxon>
        <taxon>Saccharomycotina</taxon>
        <taxon>Pichiomycetes</taxon>
        <taxon>Metschnikowiaceae</taxon>
        <taxon>Sungouiella</taxon>
    </lineage>
</organism>
<evidence type="ECO:0000256" key="2">
    <source>
        <dbReference type="ARBA" id="ARBA00022801"/>
    </source>
</evidence>
<dbReference type="PRINTS" id="PR00793">
    <property type="entry name" value="PROAMNOPTASE"/>
</dbReference>
<proteinExistence type="inferred from homology"/>
<sequence length="471" mass="53816">MYKLVDSFSVDGIINQRITLDVPLNYSKLNNGKITIVANIIQKYDPSIHVDSTVVFPDAVKPIAYLQGGPGFPCALSLTNSGYVKVLLEKGYLVILYDQRGTGLSSPIEVSTMDRTVVRNDNELDDEHCKRQLEYILNFRADNIVEDMEVIRKSLFGKKKWLLLGQSYGGFCSFTYMSRYPDSLEAVMVTGGVPPIGHTADDVYRQTYKRTTERNVHYYRKYPQDIQRVKNILSYLSQNDVRLPNGGKLSVERFQQLGIKFGASGGTDSLHAFVTEFWWALDTSGAPTYSILNQIQNESSFDTNLIYALFQEAIYCDGGRSEGQKSNWAADRTRFAAGNENYVYTESLASSLSPVYFTGEMVYKSMYDDYVELAKLKKLAFALHENTSWSSLYNPEVLRELSWEKLPVVSTTYFYDQYVDFQLTMDVKERIFQGNGNLRQYITSEFFHNGLRADPERVLKSMFKLFDGEYD</sequence>
<protein>
    <submittedName>
        <fullName evidence="4">CIC11C00000005254</fullName>
    </submittedName>
</protein>
<dbReference type="Gene3D" id="3.40.50.1820">
    <property type="entry name" value="alpha/beta hydrolase"/>
    <property type="match status" value="1"/>
</dbReference>
<keyword evidence="5" id="KW-1185">Reference proteome</keyword>
<dbReference type="Proteomes" id="UP000182334">
    <property type="component" value="Chromosome III"/>
</dbReference>
<accession>A0A1L0BJT5</accession>
<dbReference type="Pfam" id="PF00561">
    <property type="entry name" value="Abhydrolase_1"/>
    <property type="match status" value="1"/>
</dbReference>
<feature type="domain" description="AB hydrolase-1" evidence="3">
    <location>
        <begin position="65"/>
        <end position="215"/>
    </location>
</feature>
<dbReference type="InterPro" id="IPR000073">
    <property type="entry name" value="AB_hydrolase_1"/>
</dbReference>
<gene>
    <name evidence="4" type="ORF">SAMEA4029010_CIC11G00000005254</name>
</gene>
<name>A0A1L0BJT5_9ASCO</name>
<comment type="similarity">
    <text evidence="1">Belongs to the peptidase S33 family.</text>
</comment>